<keyword evidence="4" id="KW-1185">Reference proteome</keyword>
<evidence type="ECO:0000259" key="2">
    <source>
        <dbReference type="Pfam" id="PF00013"/>
    </source>
</evidence>
<evidence type="ECO:0000256" key="1">
    <source>
        <dbReference type="PROSITE-ProRule" id="PRU00117"/>
    </source>
</evidence>
<organism evidence="3 4">
    <name type="scientific">Phtheirospermum japonicum</name>
    <dbReference type="NCBI Taxonomy" id="374723"/>
    <lineage>
        <taxon>Eukaryota</taxon>
        <taxon>Viridiplantae</taxon>
        <taxon>Streptophyta</taxon>
        <taxon>Embryophyta</taxon>
        <taxon>Tracheophyta</taxon>
        <taxon>Spermatophyta</taxon>
        <taxon>Magnoliopsida</taxon>
        <taxon>eudicotyledons</taxon>
        <taxon>Gunneridae</taxon>
        <taxon>Pentapetalae</taxon>
        <taxon>asterids</taxon>
        <taxon>lamiids</taxon>
        <taxon>Lamiales</taxon>
        <taxon>Orobanchaceae</taxon>
        <taxon>Orobanchaceae incertae sedis</taxon>
        <taxon>Phtheirospermum</taxon>
    </lineage>
</organism>
<dbReference type="SUPFAM" id="SSF54791">
    <property type="entry name" value="Eukaryotic type KH-domain (KH-domain type I)"/>
    <property type="match status" value="1"/>
</dbReference>
<comment type="caution">
    <text evidence="3">The sequence shown here is derived from an EMBL/GenBank/DDBJ whole genome shotgun (WGS) entry which is preliminary data.</text>
</comment>
<dbReference type="EMBL" id="BMAC01000129">
    <property type="protein sequence ID" value="GFP86658.1"/>
    <property type="molecule type" value="Genomic_DNA"/>
</dbReference>
<dbReference type="Proteomes" id="UP000653305">
    <property type="component" value="Unassembled WGS sequence"/>
</dbReference>
<dbReference type="InterPro" id="IPR036612">
    <property type="entry name" value="KH_dom_type_1_sf"/>
</dbReference>
<name>A0A830BNW0_9LAMI</name>
<evidence type="ECO:0000313" key="4">
    <source>
        <dbReference type="Proteomes" id="UP000653305"/>
    </source>
</evidence>
<dbReference type="GO" id="GO:0003723">
    <property type="term" value="F:RNA binding"/>
    <property type="evidence" value="ECO:0007669"/>
    <property type="project" value="UniProtKB-UniRule"/>
</dbReference>
<feature type="domain" description="K Homology" evidence="2">
    <location>
        <begin position="2"/>
        <end position="45"/>
    </location>
</feature>
<dbReference type="Gene3D" id="3.30.1370.10">
    <property type="entry name" value="K Homology domain, type 1"/>
    <property type="match status" value="1"/>
</dbReference>
<accession>A0A830BNW0</accession>
<proteinExistence type="predicted"/>
<dbReference type="AlphaFoldDB" id="A0A830BNW0"/>
<dbReference type="PROSITE" id="PS50084">
    <property type="entry name" value="KH_TYPE_1"/>
    <property type="match status" value="1"/>
</dbReference>
<sequence length="54" mass="5916">MELSQLSGARIKISERGDFMTGTSDRKVTITGSQRAIDLAESMISRKIASVSER</sequence>
<dbReference type="Pfam" id="PF00013">
    <property type="entry name" value="KH_1"/>
    <property type="match status" value="1"/>
</dbReference>
<dbReference type="InterPro" id="IPR004088">
    <property type="entry name" value="KH_dom_type_1"/>
</dbReference>
<protein>
    <submittedName>
        <fullName evidence="3">RNA-binding protein nova-2</fullName>
    </submittedName>
</protein>
<gene>
    <name evidence="3" type="ORF">PHJA_000809600</name>
</gene>
<evidence type="ECO:0000313" key="3">
    <source>
        <dbReference type="EMBL" id="GFP86658.1"/>
    </source>
</evidence>
<keyword evidence="1" id="KW-0694">RNA-binding</keyword>
<reference evidence="3" key="1">
    <citation type="submission" date="2020-07" db="EMBL/GenBank/DDBJ databases">
        <title>Ethylene signaling mediates host invasion by parasitic plants.</title>
        <authorList>
            <person name="Yoshida S."/>
        </authorList>
    </citation>
    <scope>NUCLEOTIDE SEQUENCE</scope>
    <source>
        <strain evidence="3">Okayama</strain>
    </source>
</reference>
<dbReference type="OrthoDB" id="441329at2759"/>